<proteinExistence type="predicted"/>
<sequence length="202" mass="21838">MTLLLASLTARADVPELDALLAGFAQPAPARTAYFERRDSPLLIQPLLFGGELSQPAADELVKTVEGAQPERLRIAGERVEVQREGQGSRRFSLKRAPELAALAASLRALLGGDRALLERHFTIQLAPSGAGWTLDLTPTDARVARKVRGMRLHGVAGEWRCFDLDLAEDERSRMWLGPWAESARAAADEATRDALCGASAG</sequence>
<dbReference type="Pfam" id="PF19574">
    <property type="entry name" value="LolA_3"/>
    <property type="match status" value="1"/>
</dbReference>
<keyword evidence="2" id="KW-1185">Reference proteome</keyword>
<evidence type="ECO:0000313" key="1">
    <source>
        <dbReference type="EMBL" id="SDE08818.1"/>
    </source>
</evidence>
<evidence type="ECO:0000313" key="2">
    <source>
        <dbReference type="Proteomes" id="UP000199603"/>
    </source>
</evidence>
<dbReference type="Proteomes" id="UP000199603">
    <property type="component" value="Unassembled WGS sequence"/>
</dbReference>
<protein>
    <recommendedName>
        <fullName evidence="3">Fatty acyl CoA synthetase</fullName>
    </recommendedName>
</protein>
<evidence type="ECO:0008006" key="3">
    <source>
        <dbReference type="Google" id="ProtNLM"/>
    </source>
</evidence>
<gene>
    <name evidence="1" type="ORF">SAMN04488509_1187</name>
</gene>
<name>A0A1G7A1K2_9GAMM</name>
<accession>A0A1G7A1K2</accession>
<dbReference type="AlphaFoldDB" id="A0A1G7A1K2"/>
<organism evidence="1 2">
    <name type="scientific">Aquimonas voraii</name>
    <dbReference type="NCBI Taxonomy" id="265719"/>
    <lineage>
        <taxon>Bacteria</taxon>
        <taxon>Pseudomonadati</taxon>
        <taxon>Pseudomonadota</taxon>
        <taxon>Gammaproteobacteria</taxon>
        <taxon>Lysobacterales</taxon>
        <taxon>Lysobacteraceae</taxon>
        <taxon>Aquimonas</taxon>
    </lineage>
</organism>
<dbReference type="EMBL" id="FNAG01000018">
    <property type="protein sequence ID" value="SDE08818.1"/>
    <property type="molecule type" value="Genomic_DNA"/>
</dbReference>
<dbReference type="InterPro" id="IPR004564">
    <property type="entry name" value="OM_lipoprot_carrier_LolA-like"/>
</dbReference>
<reference evidence="1 2" key="1">
    <citation type="submission" date="2016-10" db="EMBL/GenBank/DDBJ databases">
        <authorList>
            <person name="de Groot N.N."/>
        </authorList>
    </citation>
    <scope>NUCLEOTIDE SEQUENCE [LARGE SCALE GENOMIC DNA]</scope>
    <source>
        <strain evidence="1 2">DSM 16957</strain>
    </source>
</reference>
<dbReference type="STRING" id="265719.SAMN04488509_1187"/>